<feature type="region of interest" description="Disordered" evidence="1">
    <location>
        <begin position="1"/>
        <end position="28"/>
    </location>
</feature>
<name>A0AAE8QGA3_9HYPH</name>
<evidence type="ECO:0000313" key="3">
    <source>
        <dbReference type="Proteomes" id="UP000291892"/>
    </source>
</evidence>
<organism evidence="2 3">
    <name type="scientific">Rhizobium ruizarguesonis</name>
    <dbReference type="NCBI Taxonomy" id="2081791"/>
    <lineage>
        <taxon>Bacteria</taxon>
        <taxon>Pseudomonadati</taxon>
        <taxon>Pseudomonadota</taxon>
        <taxon>Alphaproteobacteria</taxon>
        <taxon>Hyphomicrobiales</taxon>
        <taxon>Rhizobiaceae</taxon>
        <taxon>Rhizobium/Agrobacterium group</taxon>
        <taxon>Rhizobium</taxon>
    </lineage>
</organism>
<reference evidence="2 3" key="1">
    <citation type="submission" date="2019-02" db="EMBL/GenBank/DDBJ databases">
        <title>The genomic architecture of introgression among sibling species of bacteria.</title>
        <authorList>
            <person name="Cavassim M.I.A."/>
            <person name="Moeskjaer S."/>
            <person name="Moslemi C."/>
            <person name="Fields B."/>
            <person name="Bachmann A."/>
            <person name="Vilhjalmsson B."/>
            <person name="Schierup M.H."/>
            <person name="Young J.P.W."/>
            <person name="Andersen S.U."/>
        </authorList>
    </citation>
    <scope>NUCLEOTIDE SEQUENCE [LARGE SCALE GENOMIC DNA]</scope>
    <source>
        <strain evidence="2 3">SM42</strain>
    </source>
</reference>
<dbReference type="AlphaFoldDB" id="A0AAE8QGA3"/>
<evidence type="ECO:0000313" key="2">
    <source>
        <dbReference type="EMBL" id="TBF21574.1"/>
    </source>
</evidence>
<evidence type="ECO:0000256" key="1">
    <source>
        <dbReference type="SAM" id="MobiDB-lite"/>
    </source>
</evidence>
<proteinExistence type="predicted"/>
<gene>
    <name evidence="2" type="ORF">ELG94_26035</name>
</gene>
<dbReference type="Proteomes" id="UP000291892">
    <property type="component" value="Unassembled WGS sequence"/>
</dbReference>
<accession>A0AAE8QGA3</accession>
<comment type="caution">
    <text evidence="2">The sequence shown here is derived from an EMBL/GenBank/DDBJ whole genome shotgun (WGS) entry which is preliminary data.</text>
</comment>
<sequence>MSARSSSGRQPARIDRLRPCQSNSGKSVERFCQAKREAILPGIAENEKSLRRLKPQRLLGGRRRSEVDAFELQHPGLR</sequence>
<protein>
    <submittedName>
        <fullName evidence="2">Uncharacterized protein</fullName>
    </submittedName>
</protein>
<dbReference type="EMBL" id="SIKX01000001">
    <property type="protein sequence ID" value="TBF21574.1"/>
    <property type="molecule type" value="Genomic_DNA"/>
</dbReference>